<proteinExistence type="predicted"/>
<reference evidence="1" key="1">
    <citation type="submission" date="2015-04" db="EMBL/GenBank/DDBJ databases">
        <title>The genome sequence of the plant pathogenic Rhizarian Plasmodiophora brassicae reveals insights in its biotrophic life cycle and the origin of chitin synthesis.</title>
        <authorList>
            <person name="Schwelm A."/>
            <person name="Fogelqvist J."/>
            <person name="Knaust A."/>
            <person name="Julke S."/>
            <person name="Lilja T."/>
            <person name="Dhandapani V."/>
            <person name="Bonilla-Rosso G."/>
            <person name="Karlsson M."/>
            <person name="Shevchenko A."/>
            <person name="Choi S.R."/>
            <person name="Kim H.G."/>
            <person name="Park J.Y."/>
            <person name="Lim Y.P."/>
            <person name="Ludwig-Muller J."/>
            <person name="Dixelius C."/>
        </authorList>
    </citation>
    <scope>NUCLEOTIDE SEQUENCE</scope>
    <source>
        <tissue evidence="1">Potato root galls</tissue>
    </source>
</reference>
<sequence length="110" mass="12386">MLVWLPSVVTLPQNTQYGQEEIEDVQVESHRCEDVFVICETLDEIVGIIDYVSAEHQRADSSIYGNRGRAKREEHLHEAGHYKNDEAGEENGSKEAEVFSFLCSPESVCG</sequence>
<name>A0A0H5QQA8_9EUKA</name>
<dbReference type="AlphaFoldDB" id="A0A0H5QQA8"/>
<protein>
    <submittedName>
        <fullName evidence="1">Uncharacterized protein</fullName>
    </submittedName>
</protein>
<organism evidence="1">
    <name type="scientific">Spongospora subterranea</name>
    <dbReference type="NCBI Taxonomy" id="70186"/>
    <lineage>
        <taxon>Eukaryota</taxon>
        <taxon>Sar</taxon>
        <taxon>Rhizaria</taxon>
        <taxon>Endomyxa</taxon>
        <taxon>Phytomyxea</taxon>
        <taxon>Plasmodiophorida</taxon>
        <taxon>Plasmodiophoridae</taxon>
        <taxon>Spongospora</taxon>
    </lineage>
</organism>
<accession>A0A0H5QQA8</accession>
<evidence type="ECO:0000313" key="1">
    <source>
        <dbReference type="EMBL" id="CRZ04265.1"/>
    </source>
</evidence>
<dbReference type="EMBL" id="HACM01003823">
    <property type="protein sequence ID" value="CRZ04265.1"/>
    <property type="molecule type" value="Transcribed_RNA"/>
</dbReference>